<name>A0A1C7NR62_9FUNG</name>
<comment type="caution">
    <text evidence="4">The sequence shown here is derived from an EMBL/GenBank/DDBJ whole genome shotgun (WGS) entry which is preliminary data.</text>
</comment>
<evidence type="ECO:0000256" key="1">
    <source>
        <dbReference type="SAM" id="MobiDB-lite"/>
    </source>
</evidence>
<dbReference type="InParanoid" id="A0A1C7NR62"/>
<evidence type="ECO:0000256" key="2">
    <source>
        <dbReference type="SAM" id="Phobius"/>
    </source>
</evidence>
<feature type="transmembrane region" description="Helical" evidence="2">
    <location>
        <begin position="88"/>
        <end position="111"/>
    </location>
</feature>
<feature type="compositionally biased region" description="Basic residues" evidence="1">
    <location>
        <begin position="896"/>
        <end position="906"/>
    </location>
</feature>
<feature type="domain" description="MHYT" evidence="3">
    <location>
        <begin position="12"/>
        <end position="211"/>
    </location>
</feature>
<feature type="transmembrane region" description="Helical" evidence="2">
    <location>
        <begin position="228"/>
        <end position="249"/>
    </location>
</feature>
<dbReference type="OrthoDB" id="264015at2759"/>
<evidence type="ECO:0000313" key="4">
    <source>
        <dbReference type="EMBL" id="OBZ91635.1"/>
    </source>
</evidence>
<feature type="transmembrane region" description="Helical" evidence="2">
    <location>
        <begin position="123"/>
        <end position="147"/>
    </location>
</feature>
<dbReference type="STRING" id="101091.A0A1C7NR62"/>
<protein>
    <submittedName>
        <fullName evidence="4">Signaling protein YkoW</fullName>
    </submittedName>
</protein>
<feature type="region of interest" description="Disordered" evidence="1">
    <location>
        <begin position="501"/>
        <end position="523"/>
    </location>
</feature>
<dbReference type="InterPro" id="IPR005330">
    <property type="entry name" value="MHYT_dom"/>
</dbReference>
<gene>
    <name evidence="4" type="primary">ykoW</name>
    <name evidence="4" type="ORF">A0J61_00305</name>
</gene>
<feature type="compositionally biased region" description="Polar residues" evidence="1">
    <location>
        <begin position="501"/>
        <end position="517"/>
    </location>
</feature>
<proteinExistence type="predicted"/>
<dbReference type="PANTHER" id="PTHR35152:SF1">
    <property type="entry name" value="DOMAIN SIGNALLING PROTEIN, PUTATIVE (AFU_ORTHOLOGUE AFUA_5G11310)-RELATED"/>
    <property type="match status" value="1"/>
</dbReference>
<accession>A0A1C7NR62</accession>
<feature type="transmembrane region" description="Helical" evidence="2">
    <location>
        <begin position="12"/>
        <end position="35"/>
    </location>
</feature>
<dbReference type="PANTHER" id="PTHR35152">
    <property type="entry name" value="DOMAIN SIGNALLING PROTEIN, PUTATIVE (AFU_ORTHOLOGUE AFUA_5G11310)-RELATED"/>
    <property type="match status" value="1"/>
</dbReference>
<dbReference type="EMBL" id="LUGH01000006">
    <property type="protein sequence ID" value="OBZ91635.1"/>
    <property type="molecule type" value="Genomic_DNA"/>
</dbReference>
<dbReference type="Pfam" id="PF03707">
    <property type="entry name" value="MHYT"/>
    <property type="match status" value="2"/>
</dbReference>
<evidence type="ECO:0000313" key="5">
    <source>
        <dbReference type="Proteomes" id="UP000093000"/>
    </source>
</evidence>
<dbReference type="PROSITE" id="PS50924">
    <property type="entry name" value="MHYT"/>
    <property type="match status" value="1"/>
</dbReference>
<feature type="transmembrane region" description="Helical" evidence="2">
    <location>
        <begin position="153"/>
        <end position="175"/>
    </location>
</feature>
<keyword evidence="2" id="KW-0472">Membrane</keyword>
<sequence>MSTFGQEAERSFNGGIIFVSYLISAAGALTTLELLTRRTHIRGLYNWFLLASAAFTMGAVGIWSMHFIGNNSLTLILDDKTYQLSYQAGYTFASLVVSFVCMFLAFTFVGITEEVKLARIIPSGIFTGLGVACMHYMGQFAIEYFVIGYKIGYVVGAIIIACAAATIALYIFFKLREQWADQWWKRVGCAMILALAVCGMHYTALVGTEFHKPMNNAMIPVPKLQTPALIGIISAIIVSACIALLFISIKTGIKHLPMYTKKDKNKRLILDSVIFDPLGHVLVNTDGTLPMTEVVHNLELNETQKEFNANHPLFHRLFQTSIIKASFRFYEDTQPSALSMCSTTELYDNINTSFVDSIRTLRNELRFTELGDLGVLSDIVVTTDIISKSNKLFGKGSSFKSTKKAEQGSIRMFFMDNEETVSKDKHNSLPSTLGKETILQDSKDNNSTTKTNRKSFFWCPKNSKSEGLADEEKAISTHSFNLSNRLSSSTNVAAINDCTTAPSLSHQQTEEATSTKPRLSVEDSDGEDKHIFMIRKLTDEAEVTRLLSQGYRFTEPVFISKIMAAKLRIPIDHMRHYFVDMLQMANSVCGLTQPNWRPTETETSPNLAVFKAPTQSTVYVGAFILLDESKDLNGVQLLVDKSKRFAFPMVQLTMNQTVPTKLDHDQLDFISSLHDRSLFDIAELSKLMHHKDFQGRRVASITDDFIQGLERTAQHLLETTSYSKALYRNTKLHATVLDLTPFALTTGPCQLIVFRSFINTPGAIAAVNHTFSEPIKCMPLDVYKHFCNYVTEQAVNIYQDHIRATESPSFVIQQQIYRPQTLQNPVHINKDSHATTPTDDVIKITYPATKSAEVVDNDTKTDMDIHLDILKKQVQPIYTPPTSPVTDAFSLLPPPRAKRNRHKHKNSVSSIRGEPKATSERKALQILKPVPLSVLPVYDRFWWFNSLVEETIHHSVE</sequence>
<dbReference type="Proteomes" id="UP000093000">
    <property type="component" value="Unassembled WGS sequence"/>
</dbReference>
<keyword evidence="5" id="KW-1185">Reference proteome</keyword>
<evidence type="ECO:0000259" key="3">
    <source>
        <dbReference type="PROSITE" id="PS50924"/>
    </source>
</evidence>
<feature type="transmembrane region" description="Helical" evidence="2">
    <location>
        <begin position="47"/>
        <end position="68"/>
    </location>
</feature>
<feature type="transmembrane region" description="Helical" evidence="2">
    <location>
        <begin position="187"/>
        <end position="208"/>
    </location>
</feature>
<reference evidence="4 5" key="1">
    <citation type="submission" date="2016-03" db="EMBL/GenBank/DDBJ databases">
        <title>Choanephora cucurbitarum.</title>
        <authorList>
            <person name="Min B."/>
            <person name="Park H."/>
            <person name="Park J.-H."/>
            <person name="Shin H.-D."/>
            <person name="Choi I.-G."/>
        </authorList>
    </citation>
    <scope>NUCLEOTIDE SEQUENCE [LARGE SCALE GENOMIC DNA]</scope>
    <source>
        <strain evidence="4 5">KUS-F28377</strain>
    </source>
</reference>
<feature type="region of interest" description="Disordered" evidence="1">
    <location>
        <begin position="894"/>
        <end position="919"/>
    </location>
</feature>
<feature type="region of interest" description="Disordered" evidence="1">
    <location>
        <begin position="421"/>
        <end position="451"/>
    </location>
</feature>
<dbReference type="AlphaFoldDB" id="A0A1C7NR62"/>
<keyword evidence="2" id="KW-1133">Transmembrane helix</keyword>
<organism evidence="4 5">
    <name type="scientific">Choanephora cucurbitarum</name>
    <dbReference type="NCBI Taxonomy" id="101091"/>
    <lineage>
        <taxon>Eukaryota</taxon>
        <taxon>Fungi</taxon>
        <taxon>Fungi incertae sedis</taxon>
        <taxon>Mucoromycota</taxon>
        <taxon>Mucoromycotina</taxon>
        <taxon>Mucoromycetes</taxon>
        <taxon>Mucorales</taxon>
        <taxon>Mucorineae</taxon>
        <taxon>Choanephoraceae</taxon>
        <taxon>Choanephoroideae</taxon>
        <taxon>Choanephora</taxon>
    </lineage>
</organism>
<keyword evidence="2" id="KW-0812">Transmembrane</keyword>